<dbReference type="AlphaFoldDB" id="A0A0C3AZG3"/>
<evidence type="ECO:0000256" key="2">
    <source>
        <dbReference type="SAM" id="SignalP"/>
    </source>
</evidence>
<keyword evidence="4" id="KW-1185">Reference proteome</keyword>
<dbReference type="PANTHER" id="PTHR35043">
    <property type="entry name" value="TRANSCRIPTION FACTOR DOMAIN-CONTAINING PROTEIN"/>
    <property type="match status" value="1"/>
</dbReference>
<organism evidence="3 4">
    <name type="scientific">Serendipita vermifera MAFF 305830</name>
    <dbReference type="NCBI Taxonomy" id="933852"/>
    <lineage>
        <taxon>Eukaryota</taxon>
        <taxon>Fungi</taxon>
        <taxon>Dikarya</taxon>
        <taxon>Basidiomycota</taxon>
        <taxon>Agaricomycotina</taxon>
        <taxon>Agaricomycetes</taxon>
        <taxon>Sebacinales</taxon>
        <taxon>Serendipitaceae</taxon>
        <taxon>Serendipita</taxon>
    </lineage>
</organism>
<reference evidence="3 4" key="1">
    <citation type="submission" date="2014-04" db="EMBL/GenBank/DDBJ databases">
        <authorList>
            <consortium name="DOE Joint Genome Institute"/>
            <person name="Kuo A."/>
            <person name="Zuccaro A."/>
            <person name="Kohler A."/>
            <person name="Nagy L.G."/>
            <person name="Floudas D."/>
            <person name="Copeland A."/>
            <person name="Barry K.W."/>
            <person name="Cichocki N."/>
            <person name="Veneault-Fourrey C."/>
            <person name="LaButti K."/>
            <person name="Lindquist E.A."/>
            <person name="Lipzen A."/>
            <person name="Lundell T."/>
            <person name="Morin E."/>
            <person name="Murat C."/>
            <person name="Sun H."/>
            <person name="Tunlid A."/>
            <person name="Henrissat B."/>
            <person name="Grigoriev I.V."/>
            <person name="Hibbett D.S."/>
            <person name="Martin F."/>
            <person name="Nordberg H.P."/>
            <person name="Cantor M.N."/>
            <person name="Hua S.X."/>
        </authorList>
    </citation>
    <scope>NUCLEOTIDE SEQUENCE [LARGE SCALE GENOMIC DNA]</scope>
    <source>
        <strain evidence="3 4">MAFF 305830</strain>
    </source>
</reference>
<proteinExistence type="predicted"/>
<feature type="transmembrane region" description="Helical" evidence="1">
    <location>
        <begin position="240"/>
        <end position="259"/>
    </location>
</feature>
<keyword evidence="1" id="KW-1133">Transmembrane helix</keyword>
<accession>A0A0C3AZG3</accession>
<dbReference type="HOGENOM" id="CLU_022883_6_1_1"/>
<keyword evidence="2" id="KW-0732">Signal</keyword>
<evidence type="ECO:0000313" key="4">
    <source>
        <dbReference type="Proteomes" id="UP000054097"/>
    </source>
</evidence>
<feature type="chain" id="PRO_5002175516" evidence="2">
    <location>
        <begin position="19"/>
        <end position="457"/>
    </location>
</feature>
<protein>
    <submittedName>
        <fullName evidence="3">Uncharacterized protein</fullName>
    </submittedName>
</protein>
<keyword evidence="1" id="KW-0472">Membrane</keyword>
<feature type="transmembrane region" description="Helical" evidence="1">
    <location>
        <begin position="210"/>
        <end position="228"/>
    </location>
</feature>
<evidence type="ECO:0000256" key="1">
    <source>
        <dbReference type="SAM" id="Phobius"/>
    </source>
</evidence>
<feature type="transmembrane region" description="Helical" evidence="1">
    <location>
        <begin position="93"/>
        <end position="111"/>
    </location>
</feature>
<dbReference type="PANTHER" id="PTHR35043:SF7">
    <property type="entry name" value="TRANSCRIPTION FACTOR DOMAIN-CONTAINING PROTEIN"/>
    <property type="match status" value="1"/>
</dbReference>
<feature type="transmembrane region" description="Helical" evidence="1">
    <location>
        <begin position="367"/>
        <end position="391"/>
    </location>
</feature>
<name>A0A0C3AZG3_SERVB</name>
<feature type="transmembrane region" description="Helical" evidence="1">
    <location>
        <begin position="42"/>
        <end position="61"/>
    </location>
</feature>
<keyword evidence="1" id="KW-0812">Transmembrane</keyword>
<evidence type="ECO:0000313" key="3">
    <source>
        <dbReference type="EMBL" id="KIM25374.1"/>
    </source>
</evidence>
<gene>
    <name evidence="3" type="ORF">M408DRAFT_74411</name>
</gene>
<feature type="transmembrane region" description="Helical" evidence="1">
    <location>
        <begin position="403"/>
        <end position="423"/>
    </location>
</feature>
<reference evidence="4" key="2">
    <citation type="submission" date="2015-01" db="EMBL/GenBank/DDBJ databases">
        <title>Evolutionary Origins and Diversification of the Mycorrhizal Mutualists.</title>
        <authorList>
            <consortium name="DOE Joint Genome Institute"/>
            <consortium name="Mycorrhizal Genomics Consortium"/>
            <person name="Kohler A."/>
            <person name="Kuo A."/>
            <person name="Nagy L.G."/>
            <person name="Floudas D."/>
            <person name="Copeland A."/>
            <person name="Barry K.W."/>
            <person name="Cichocki N."/>
            <person name="Veneault-Fourrey C."/>
            <person name="LaButti K."/>
            <person name="Lindquist E.A."/>
            <person name="Lipzen A."/>
            <person name="Lundell T."/>
            <person name="Morin E."/>
            <person name="Murat C."/>
            <person name="Riley R."/>
            <person name="Ohm R."/>
            <person name="Sun H."/>
            <person name="Tunlid A."/>
            <person name="Henrissat B."/>
            <person name="Grigoriev I.V."/>
            <person name="Hibbett D.S."/>
            <person name="Martin F."/>
        </authorList>
    </citation>
    <scope>NUCLEOTIDE SEQUENCE [LARGE SCALE GENOMIC DNA]</scope>
    <source>
        <strain evidence="4">MAFF 305830</strain>
    </source>
</reference>
<sequence length="457" mass="51254">MLVLLLGYYLAQVGHGEAGPILSLEPRDLPSYGDQSINSRTTWSIVWSCLSTIFLCTWVAVHPNVTFRRENPNMGRFEKWLWDPLQEFFRYKLILFLWALLVPEYILAWAARQYIRAGEIQKEVPGWTRGHGFFMIMGGFHLFRPPALAPYVALPLGSKSPSAFVLPGGNYSREDEVPVCPIQIKDISIEILKIVAPTEAELKDKGKSDGLTKLIVLVQTLWFVIQCIARGLRDLPLTELEIVTLAYAMLNLFTFVFWWDKPRNVECPVRLYKPAMRVHANGDKGPRKLGNNWFTATFFRVLTYVVGQQDDSVDIVEVSSIPMFWSGRLEEKSLFGATLGPAILGVVFGIIHCIAWSSEFPSAIQAILWHVSCIAMTLIPLVLVCICAVGRVPVGTLDEYGPWIKLLVIGCSTTLALTSWLYIAGRIATLVIALTTLRSLPPGAFISVDWTTFIPHI</sequence>
<dbReference type="Proteomes" id="UP000054097">
    <property type="component" value="Unassembled WGS sequence"/>
</dbReference>
<feature type="signal peptide" evidence="2">
    <location>
        <begin position="1"/>
        <end position="18"/>
    </location>
</feature>
<feature type="transmembrane region" description="Helical" evidence="1">
    <location>
        <begin position="334"/>
        <end position="355"/>
    </location>
</feature>
<dbReference type="EMBL" id="KN824314">
    <property type="protein sequence ID" value="KIM25374.1"/>
    <property type="molecule type" value="Genomic_DNA"/>
</dbReference>
<dbReference type="OrthoDB" id="2733714at2759"/>